<dbReference type="eggNOG" id="COG0038">
    <property type="taxonomic scope" value="Bacteria"/>
</dbReference>
<dbReference type="Proteomes" id="UP000011910">
    <property type="component" value="Unassembled WGS sequence"/>
</dbReference>
<keyword evidence="7" id="KW-1185">Reference proteome</keyword>
<reference evidence="6 7" key="1">
    <citation type="journal article" date="2013" name="Genome Announc.">
        <title>Draft Genome Sequence of Cesiribacter andamanensis Strain AMV16T, Isolated from a Soil Sample from a Mud Volcano in the Andaman Islands, India.</title>
        <authorList>
            <person name="Shivaji S."/>
            <person name="Ara S."/>
            <person name="Begum Z."/>
            <person name="Srinivas T.N."/>
            <person name="Singh A."/>
            <person name="Kumar Pinnaka A."/>
        </authorList>
    </citation>
    <scope>NUCLEOTIDE SEQUENCE [LARGE SCALE GENOMIC DNA]</scope>
    <source>
        <strain evidence="6 7">AMV16</strain>
    </source>
</reference>
<dbReference type="STRING" id="1279009.ADICEAN_00416"/>
<evidence type="ECO:0000256" key="2">
    <source>
        <dbReference type="ARBA" id="ARBA00022692"/>
    </source>
</evidence>
<evidence type="ECO:0000256" key="5">
    <source>
        <dbReference type="SAM" id="Phobius"/>
    </source>
</evidence>
<accession>M7NAT9</accession>
<comment type="caution">
    <text evidence="6">The sequence shown here is derived from an EMBL/GenBank/DDBJ whole genome shotgun (WGS) entry which is preliminary data.</text>
</comment>
<feature type="transmembrane region" description="Helical" evidence="5">
    <location>
        <begin position="20"/>
        <end position="40"/>
    </location>
</feature>
<dbReference type="GO" id="GO:0015108">
    <property type="term" value="F:chloride transmembrane transporter activity"/>
    <property type="evidence" value="ECO:0007669"/>
    <property type="project" value="InterPro"/>
</dbReference>
<dbReference type="InterPro" id="IPR001807">
    <property type="entry name" value="ClC"/>
</dbReference>
<keyword evidence="2 5" id="KW-0812">Transmembrane</keyword>
<evidence type="ECO:0000313" key="6">
    <source>
        <dbReference type="EMBL" id="EMR04382.1"/>
    </source>
</evidence>
<evidence type="ECO:0000256" key="3">
    <source>
        <dbReference type="ARBA" id="ARBA00022989"/>
    </source>
</evidence>
<evidence type="ECO:0000313" key="7">
    <source>
        <dbReference type="Proteomes" id="UP000011910"/>
    </source>
</evidence>
<keyword evidence="4 5" id="KW-0472">Membrane</keyword>
<evidence type="ECO:0000256" key="1">
    <source>
        <dbReference type="ARBA" id="ARBA00004141"/>
    </source>
</evidence>
<proteinExistence type="predicted"/>
<sequence>MGVGHSVYHIPLVPAMTPLTLLWALIAGLIFGLAGMFFAKATHFWGQLFTRLIAWAPLRPVLGGAVIALSVWALGTTRYSGLGLPTIAAAFQEELPFYDFAAKILYTSFTLGAGFKGGEVTPLFFTGATLGNALSGVIPLPLALLAGMGFVGVFSGATNTPLACTFMGIELFGLEPGLYIAVACVSAYLFSGHSGIYGSQVVGTPKHLLFGLEKGKKLVDIGQLRRKNRQGTDSPPKPM</sequence>
<dbReference type="RefSeq" id="WP_009193823.1">
    <property type="nucleotide sequence ID" value="NZ_AODQ01000006.1"/>
</dbReference>
<dbReference type="PATRIC" id="fig|1279009.4.peg.418"/>
<gene>
    <name evidence="6" type="ORF">ADICEAN_00416</name>
</gene>
<dbReference type="InterPro" id="IPR014743">
    <property type="entry name" value="Cl-channel_core"/>
</dbReference>
<keyword evidence="3 5" id="KW-1133">Transmembrane helix</keyword>
<feature type="transmembrane region" description="Helical" evidence="5">
    <location>
        <begin position="136"/>
        <end position="157"/>
    </location>
</feature>
<comment type="subcellular location">
    <subcellularLocation>
        <location evidence="1">Membrane</location>
        <topology evidence="1">Multi-pass membrane protein</topology>
    </subcellularLocation>
</comment>
<dbReference type="SUPFAM" id="SSF81340">
    <property type="entry name" value="Clc chloride channel"/>
    <property type="match status" value="1"/>
</dbReference>
<organism evidence="6 7">
    <name type="scientific">Cesiribacter andamanensis AMV16</name>
    <dbReference type="NCBI Taxonomy" id="1279009"/>
    <lineage>
        <taxon>Bacteria</taxon>
        <taxon>Pseudomonadati</taxon>
        <taxon>Bacteroidota</taxon>
        <taxon>Cytophagia</taxon>
        <taxon>Cytophagales</taxon>
        <taxon>Cesiribacteraceae</taxon>
        <taxon>Cesiribacter</taxon>
    </lineage>
</organism>
<dbReference type="Pfam" id="PF00654">
    <property type="entry name" value="Voltage_CLC"/>
    <property type="match status" value="1"/>
</dbReference>
<feature type="transmembrane region" description="Helical" evidence="5">
    <location>
        <begin position="52"/>
        <end position="75"/>
    </location>
</feature>
<dbReference type="EMBL" id="AODQ01000006">
    <property type="protein sequence ID" value="EMR04382.1"/>
    <property type="molecule type" value="Genomic_DNA"/>
</dbReference>
<protein>
    <submittedName>
        <fullName evidence="6">Putative voltage-gated ClC-type chloride channel ClcB</fullName>
    </submittedName>
</protein>
<evidence type="ECO:0000256" key="4">
    <source>
        <dbReference type="ARBA" id="ARBA00023136"/>
    </source>
</evidence>
<dbReference type="AlphaFoldDB" id="M7NAT9"/>
<dbReference type="Gene3D" id="1.10.3080.10">
    <property type="entry name" value="Clc chloride channel"/>
    <property type="match status" value="1"/>
</dbReference>
<feature type="transmembrane region" description="Helical" evidence="5">
    <location>
        <begin position="177"/>
        <end position="197"/>
    </location>
</feature>
<name>M7NAT9_9BACT</name>
<dbReference type="GO" id="GO:0016020">
    <property type="term" value="C:membrane"/>
    <property type="evidence" value="ECO:0007669"/>
    <property type="project" value="UniProtKB-SubCell"/>
</dbReference>